<keyword evidence="2" id="KW-1185">Reference proteome</keyword>
<protein>
    <recommendedName>
        <fullName evidence="3">Cellulose biosynthesis protein BcsS</fullName>
    </recommendedName>
</protein>
<accession>A0A7Z0I3H8</accession>
<dbReference type="Proteomes" id="UP000529417">
    <property type="component" value="Unassembled WGS sequence"/>
</dbReference>
<dbReference type="RefSeq" id="WP_179907584.1">
    <property type="nucleotide sequence ID" value="NZ_JACBXS010000076.1"/>
</dbReference>
<evidence type="ECO:0000313" key="1">
    <source>
        <dbReference type="EMBL" id="NYS26792.1"/>
    </source>
</evidence>
<organism evidence="1 2">
    <name type="scientific">Rhabdonatronobacter sediminivivens</name>
    <dbReference type="NCBI Taxonomy" id="2743469"/>
    <lineage>
        <taxon>Bacteria</taxon>
        <taxon>Pseudomonadati</taxon>
        <taxon>Pseudomonadota</taxon>
        <taxon>Alphaproteobacteria</taxon>
        <taxon>Rhodobacterales</taxon>
        <taxon>Paracoccaceae</taxon>
        <taxon>Rhabdonatronobacter</taxon>
    </lineage>
</organism>
<reference evidence="1 2" key="1">
    <citation type="journal article" date="2000" name="Arch. Microbiol.">
        <title>Rhodobaca bogoriensis gen. nov. and sp. nov., an alkaliphilic purple nonsulfur bacterium from African Rift Valley soda lakes.</title>
        <authorList>
            <person name="Milford A.D."/>
            <person name="Achenbach L.A."/>
            <person name="Jung D.O."/>
            <person name="Madigan M.T."/>
        </authorList>
    </citation>
    <scope>NUCLEOTIDE SEQUENCE [LARGE SCALE GENOMIC DNA]</scope>
    <source>
        <strain evidence="1 2">2376</strain>
    </source>
</reference>
<dbReference type="AlphaFoldDB" id="A0A7Z0I3H8"/>
<name>A0A7Z0I3H8_9RHOB</name>
<dbReference type="EMBL" id="JACBXS010000076">
    <property type="protein sequence ID" value="NYS26792.1"/>
    <property type="molecule type" value="Genomic_DNA"/>
</dbReference>
<gene>
    <name evidence="1" type="ORF">HUK65_17640</name>
</gene>
<evidence type="ECO:0008006" key="3">
    <source>
        <dbReference type="Google" id="ProtNLM"/>
    </source>
</evidence>
<sequence length="241" mass="26569">MWCKGLWSAVLAGVLVLVGVMAADAGPWPRGQGQWFVAPEFSLNRGDAERQLRWQVYMEHGLAADWVLGAKLEQDGGWQENLRASAMNLGRSGTGAEVFVRYHPGLWADSTPWGMELALRSLPGSGDMGRNWQPRAALHLGRGFPLQRLQVWTRLSLDAAPGRGGHGWDWGGMAQAGLDLPDLGLVWLSAGISRTDGTVIRRLTLQGGYRITEATTLTLGYSQTFGTWREQGLRLGLWREF</sequence>
<comment type="caution">
    <text evidence="1">The sequence shown here is derived from an EMBL/GenBank/DDBJ whole genome shotgun (WGS) entry which is preliminary data.</text>
</comment>
<evidence type="ECO:0000313" key="2">
    <source>
        <dbReference type="Proteomes" id="UP000529417"/>
    </source>
</evidence>
<proteinExistence type="predicted"/>